<evidence type="ECO:0000313" key="9">
    <source>
        <dbReference type="Proteomes" id="UP000053237"/>
    </source>
</evidence>
<evidence type="ECO:0000256" key="4">
    <source>
        <dbReference type="ARBA" id="ARBA00022741"/>
    </source>
</evidence>
<name>A0A024G500_9STRA</name>
<dbReference type="GO" id="GO:0008478">
    <property type="term" value="F:pyridoxal kinase activity"/>
    <property type="evidence" value="ECO:0007669"/>
    <property type="project" value="UniProtKB-EC"/>
</dbReference>
<dbReference type="InterPro" id="IPR004625">
    <property type="entry name" value="PyrdxlKinase"/>
</dbReference>
<organism evidence="8 9">
    <name type="scientific">Albugo candida</name>
    <dbReference type="NCBI Taxonomy" id="65357"/>
    <lineage>
        <taxon>Eukaryota</taxon>
        <taxon>Sar</taxon>
        <taxon>Stramenopiles</taxon>
        <taxon>Oomycota</taxon>
        <taxon>Peronosporomycetes</taxon>
        <taxon>Albuginales</taxon>
        <taxon>Albuginaceae</taxon>
        <taxon>Albugo</taxon>
    </lineage>
</organism>
<dbReference type="GO" id="GO:0005829">
    <property type="term" value="C:cytosol"/>
    <property type="evidence" value="ECO:0007669"/>
    <property type="project" value="TreeGrafter"/>
</dbReference>
<dbReference type="GO" id="GO:0009443">
    <property type="term" value="P:pyridoxal 5'-phosphate salvage"/>
    <property type="evidence" value="ECO:0007669"/>
    <property type="project" value="InterPro"/>
</dbReference>
<dbReference type="CDD" id="cd01173">
    <property type="entry name" value="pyridoxal_pyridoxamine_kinase"/>
    <property type="match status" value="1"/>
</dbReference>
<evidence type="ECO:0000313" key="8">
    <source>
        <dbReference type="EMBL" id="CCI41643.1"/>
    </source>
</evidence>
<dbReference type="OrthoDB" id="3689at2759"/>
<dbReference type="InterPro" id="IPR029056">
    <property type="entry name" value="Ribokinase-like"/>
</dbReference>
<dbReference type="SUPFAM" id="SSF53613">
    <property type="entry name" value="Ribokinase-like"/>
    <property type="match status" value="1"/>
</dbReference>
<keyword evidence="5" id="KW-0418">Kinase</keyword>
<accession>A0A024G500</accession>
<sequence>MSTTQLVEGCKRVLSIQSHVVRGYVGNKVAIFPLQMLGFDVDPINSVHFSNHTGYRHCTGKRLQLTGDDVDDILRGLEANELLTDAYSHLLTGYIGSKSLLESIPRVLELLKKDQKHSHSCTYVCDPVLGDHNRLYVPAEFVDLYRCSIVPIADVLTPNQFECELLTQIPLKSLSDALRACKKLHRMGPNVVVITSFSQEVLSASTEWSLVASRAVEGTKYCEQYEIRVPQIPQYFTGTGDFFTALLLAWLHRLPNDFAQALEHVVSTVQGALQAATQSDTMSSEVNVVHSRFIIMEPKVICRARSLSNVVANVIVHVDRLSRTGDHDEHQALIKSIEKTIGAKHVFLLEKDVEETSKRLDRLLEARQHEKITPEIFHYSILSLLNDQNDSSSSKNRVQQANVTSRTTLFVSPCEYLCKQFASASYQVHLLDDKHSWDAVMEFIDEGNKAASIDG</sequence>
<dbReference type="Proteomes" id="UP000053237">
    <property type="component" value="Unassembled WGS sequence"/>
</dbReference>
<dbReference type="PANTHER" id="PTHR10534">
    <property type="entry name" value="PYRIDOXAL KINASE"/>
    <property type="match status" value="1"/>
</dbReference>
<gene>
    <name evidence="8" type="ORF">BN9_024270</name>
</gene>
<dbReference type="GO" id="GO:0005524">
    <property type="term" value="F:ATP binding"/>
    <property type="evidence" value="ECO:0007669"/>
    <property type="project" value="UniProtKB-KW"/>
</dbReference>
<feature type="domain" description="Pyridoxamine kinase/Phosphomethylpyrimidine kinase" evidence="7">
    <location>
        <begin position="108"/>
        <end position="280"/>
    </location>
</feature>
<reference evidence="8 9" key="1">
    <citation type="submission" date="2012-05" db="EMBL/GenBank/DDBJ databases">
        <title>Recombination and specialization in a pathogen metapopulation.</title>
        <authorList>
            <person name="Gardiner A."/>
            <person name="Kemen E."/>
            <person name="Schultz-Larsen T."/>
            <person name="MacLean D."/>
            <person name="Van Oosterhout C."/>
            <person name="Jones J.D.G."/>
        </authorList>
    </citation>
    <scope>NUCLEOTIDE SEQUENCE [LARGE SCALE GENOMIC DNA]</scope>
    <source>
        <strain evidence="8 9">Ac Nc2</strain>
    </source>
</reference>
<dbReference type="EMBL" id="CAIX01000022">
    <property type="protein sequence ID" value="CCI41643.1"/>
    <property type="molecule type" value="Genomic_DNA"/>
</dbReference>
<dbReference type="InParanoid" id="A0A024G500"/>
<keyword evidence="6" id="KW-0067">ATP-binding</keyword>
<protein>
    <recommendedName>
        <fullName evidence="2">pyridoxal kinase</fullName>
        <ecNumber evidence="2">2.7.1.35</ecNumber>
    </recommendedName>
</protein>
<dbReference type="PANTHER" id="PTHR10534:SF2">
    <property type="entry name" value="PYRIDOXAL KINASE"/>
    <property type="match status" value="1"/>
</dbReference>
<comment type="caution">
    <text evidence="8">The sequence shown here is derived from an EMBL/GenBank/DDBJ whole genome shotgun (WGS) entry which is preliminary data.</text>
</comment>
<dbReference type="AlphaFoldDB" id="A0A024G500"/>
<dbReference type="NCBIfam" id="TIGR00687">
    <property type="entry name" value="pyridox_kin"/>
    <property type="match status" value="1"/>
</dbReference>
<keyword evidence="9" id="KW-1185">Reference proteome</keyword>
<evidence type="ECO:0000256" key="5">
    <source>
        <dbReference type="ARBA" id="ARBA00022777"/>
    </source>
</evidence>
<keyword evidence="3" id="KW-0808">Transferase</keyword>
<evidence type="ECO:0000256" key="2">
    <source>
        <dbReference type="ARBA" id="ARBA00012104"/>
    </source>
</evidence>
<dbReference type="EC" id="2.7.1.35" evidence="2"/>
<comment type="similarity">
    <text evidence="1">Belongs to the pyridoxine kinase family.</text>
</comment>
<evidence type="ECO:0000259" key="7">
    <source>
        <dbReference type="Pfam" id="PF08543"/>
    </source>
</evidence>
<dbReference type="FunCoup" id="A0A024G500">
    <property type="interactions" value="49"/>
</dbReference>
<dbReference type="Pfam" id="PF08543">
    <property type="entry name" value="Phos_pyr_kin"/>
    <property type="match status" value="1"/>
</dbReference>
<dbReference type="Gene3D" id="3.40.1190.20">
    <property type="match status" value="1"/>
</dbReference>
<evidence type="ECO:0000256" key="1">
    <source>
        <dbReference type="ARBA" id="ARBA00008805"/>
    </source>
</evidence>
<keyword evidence="4" id="KW-0547">Nucleotide-binding</keyword>
<dbReference type="InterPro" id="IPR013749">
    <property type="entry name" value="PM/HMP-P_kinase-1"/>
</dbReference>
<dbReference type="STRING" id="65357.A0A024G500"/>
<evidence type="ECO:0000256" key="6">
    <source>
        <dbReference type="ARBA" id="ARBA00022840"/>
    </source>
</evidence>
<proteinExistence type="inferred from homology"/>
<evidence type="ECO:0000256" key="3">
    <source>
        <dbReference type="ARBA" id="ARBA00022679"/>
    </source>
</evidence>